<protein>
    <submittedName>
        <fullName evidence="1">Uncharacterized protein</fullName>
    </submittedName>
</protein>
<proteinExistence type="predicted"/>
<evidence type="ECO:0000313" key="1">
    <source>
        <dbReference type="EMBL" id="KAE9355266.1"/>
    </source>
</evidence>
<keyword evidence="2" id="KW-1185">Reference proteome</keyword>
<dbReference type="Proteomes" id="UP000434957">
    <property type="component" value="Unassembled WGS sequence"/>
</dbReference>
<organism evidence="1 2">
    <name type="scientific">Phytophthora rubi</name>
    <dbReference type="NCBI Taxonomy" id="129364"/>
    <lineage>
        <taxon>Eukaryota</taxon>
        <taxon>Sar</taxon>
        <taxon>Stramenopiles</taxon>
        <taxon>Oomycota</taxon>
        <taxon>Peronosporomycetes</taxon>
        <taxon>Peronosporales</taxon>
        <taxon>Peronosporaceae</taxon>
        <taxon>Phytophthora</taxon>
    </lineage>
</organism>
<dbReference type="AlphaFoldDB" id="A0A6A4FRG3"/>
<gene>
    <name evidence="1" type="ORF">PR003_g2938</name>
</gene>
<name>A0A6A4FRG3_9STRA</name>
<accession>A0A6A4FRG3</accession>
<comment type="caution">
    <text evidence="1">The sequence shown here is derived from an EMBL/GenBank/DDBJ whole genome shotgun (WGS) entry which is preliminary data.</text>
</comment>
<evidence type="ECO:0000313" key="2">
    <source>
        <dbReference type="Proteomes" id="UP000434957"/>
    </source>
</evidence>
<sequence length="77" mass="7744">MLIIPCATLSIGSSVSVALSTDSSSVRGAGSCVMGPGLASDLFKERGSSLVWTTPAGMAHKDSVSHTTIGTVYQGSL</sequence>
<dbReference type="EMBL" id="QXFT01000097">
    <property type="protein sequence ID" value="KAE9355266.1"/>
    <property type="molecule type" value="Genomic_DNA"/>
</dbReference>
<reference evidence="1 2" key="1">
    <citation type="submission" date="2018-08" db="EMBL/GenBank/DDBJ databases">
        <title>Genomic investigation of the strawberry pathogen Phytophthora fragariae indicates pathogenicity is determined by transcriptional variation in three key races.</title>
        <authorList>
            <person name="Adams T.M."/>
            <person name="Armitage A.D."/>
            <person name="Sobczyk M.K."/>
            <person name="Bates H.J."/>
            <person name="Dunwell J.M."/>
            <person name="Nellist C.F."/>
            <person name="Harrison R.J."/>
        </authorList>
    </citation>
    <scope>NUCLEOTIDE SEQUENCE [LARGE SCALE GENOMIC DNA]</scope>
    <source>
        <strain evidence="1 2">SCRP333</strain>
    </source>
</reference>